<dbReference type="EMBL" id="UINC01069049">
    <property type="protein sequence ID" value="SVC02125.1"/>
    <property type="molecule type" value="Genomic_DNA"/>
</dbReference>
<gene>
    <name evidence="1" type="ORF">METZ01_LOCUS254979</name>
</gene>
<proteinExistence type="predicted"/>
<reference evidence="1" key="1">
    <citation type="submission" date="2018-05" db="EMBL/GenBank/DDBJ databases">
        <authorList>
            <person name="Lanie J.A."/>
            <person name="Ng W.-L."/>
            <person name="Kazmierczak K.M."/>
            <person name="Andrzejewski T.M."/>
            <person name="Davidsen T.M."/>
            <person name="Wayne K.J."/>
            <person name="Tettelin H."/>
            <person name="Glass J.I."/>
            <person name="Rusch D."/>
            <person name="Podicherti R."/>
            <person name="Tsui H.-C.T."/>
            <person name="Winkler M.E."/>
        </authorList>
    </citation>
    <scope>NUCLEOTIDE SEQUENCE</scope>
</reference>
<dbReference type="AlphaFoldDB" id="A0A382IRZ1"/>
<feature type="non-terminal residue" evidence="1">
    <location>
        <position position="60"/>
    </location>
</feature>
<organism evidence="1">
    <name type="scientific">marine metagenome</name>
    <dbReference type="NCBI Taxonomy" id="408172"/>
    <lineage>
        <taxon>unclassified sequences</taxon>
        <taxon>metagenomes</taxon>
        <taxon>ecological metagenomes</taxon>
    </lineage>
</organism>
<protein>
    <submittedName>
        <fullName evidence="1">Uncharacterized protein</fullName>
    </submittedName>
</protein>
<evidence type="ECO:0000313" key="1">
    <source>
        <dbReference type="EMBL" id="SVC02125.1"/>
    </source>
</evidence>
<accession>A0A382IRZ1</accession>
<name>A0A382IRZ1_9ZZZZ</name>
<sequence>MKKSKDRTYSIAGHTFALAGNGIEPMHERPEGQIKEFNEMHHRINSLNPTLVIDAGCGTN</sequence>